<reference evidence="1 2" key="1">
    <citation type="submission" date="2016-10" db="EMBL/GenBank/DDBJ databases">
        <authorList>
            <person name="de Groot N.N."/>
        </authorList>
    </citation>
    <scope>NUCLEOTIDE SEQUENCE [LARGE SCALE GENOMIC DNA]</scope>
    <source>
        <strain evidence="1 2">DSM 17862</strain>
    </source>
</reference>
<accession>A0A1I0EIY8</accession>
<protein>
    <recommendedName>
        <fullName evidence="3">Argininosuccinate lyase</fullName>
    </recommendedName>
</protein>
<dbReference type="EMBL" id="FOHO01000005">
    <property type="protein sequence ID" value="SET44625.1"/>
    <property type="molecule type" value="Genomic_DNA"/>
</dbReference>
<evidence type="ECO:0008006" key="3">
    <source>
        <dbReference type="Google" id="ProtNLM"/>
    </source>
</evidence>
<keyword evidence="2" id="KW-1185">Reference proteome</keyword>
<dbReference type="PROSITE" id="PS51257">
    <property type="entry name" value="PROKAR_LIPOPROTEIN"/>
    <property type="match status" value="1"/>
</dbReference>
<proteinExistence type="predicted"/>
<dbReference type="RefSeq" id="WP_175479864.1">
    <property type="nucleotide sequence ID" value="NZ_CP177219.1"/>
</dbReference>
<name>A0A1I0EIY8_9RHOB</name>
<evidence type="ECO:0000313" key="2">
    <source>
        <dbReference type="Proteomes" id="UP000199180"/>
    </source>
</evidence>
<evidence type="ECO:0000313" key="1">
    <source>
        <dbReference type="EMBL" id="SET44625.1"/>
    </source>
</evidence>
<gene>
    <name evidence="1" type="ORF">SAMN04489858_105154</name>
</gene>
<dbReference type="Proteomes" id="UP000199180">
    <property type="component" value="Unassembled WGS sequence"/>
</dbReference>
<sequence>MRNIVLIAAAIVVLIVVLTGCGVDGAPRRPAPEPAAQSQGGITLSGDARIGVSTEL</sequence>
<dbReference type="AlphaFoldDB" id="A0A1I0EIY8"/>
<dbReference type="STRING" id="364199.SAMN04489858_105154"/>
<organism evidence="1 2">
    <name type="scientific">Paracoccus homiensis</name>
    <dbReference type="NCBI Taxonomy" id="364199"/>
    <lineage>
        <taxon>Bacteria</taxon>
        <taxon>Pseudomonadati</taxon>
        <taxon>Pseudomonadota</taxon>
        <taxon>Alphaproteobacteria</taxon>
        <taxon>Rhodobacterales</taxon>
        <taxon>Paracoccaceae</taxon>
        <taxon>Paracoccus</taxon>
    </lineage>
</organism>